<evidence type="ECO:0000313" key="3">
    <source>
        <dbReference type="Proteomes" id="UP000325466"/>
    </source>
</evidence>
<evidence type="ECO:0000313" key="2">
    <source>
        <dbReference type="EMBL" id="GES40544.1"/>
    </source>
</evidence>
<accession>A0ABQ0YVS5</accession>
<dbReference type="InterPro" id="IPR055776">
    <property type="entry name" value="DUF7352"/>
</dbReference>
<sequence>MEGTGHPIVDDALYVGTVVASNGLVWHVYLDARLAREVVLP</sequence>
<gene>
    <name evidence="2" type="ORF">RAJCM14343_5834</name>
</gene>
<name>A0ABQ0YVS5_9NOCA</name>
<dbReference type="Pfam" id="PF24043">
    <property type="entry name" value="DUF7352"/>
    <property type="match status" value="1"/>
</dbReference>
<reference evidence="2 3" key="1">
    <citation type="journal article" date="2018" name="Biodegradation">
        <title>1,4-Dioxane degradation characteristics of Rhodococcus aetherivorans JCM 14343.</title>
        <authorList>
            <person name="Inoue D."/>
            <person name="Tsunoda T."/>
            <person name="Yamamoto N."/>
            <person name="Ike M."/>
            <person name="Sei K."/>
        </authorList>
    </citation>
    <scope>NUCLEOTIDE SEQUENCE [LARGE SCALE GENOMIC DNA]</scope>
    <source>
        <strain evidence="2 3">JCM 14343</strain>
    </source>
</reference>
<dbReference type="EMBL" id="BLAH01000202">
    <property type="protein sequence ID" value="GES40544.1"/>
    <property type="molecule type" value="Genomic_DNA"/>
</dbReference>
<dbReference type="Proteomes" id="UP000325466">
    <property type="component" value="Unassembled WGS sequence"/>
</dbReference>
<organism evidence="2 3">
    <name type="scientific">Rhodococcus aetherivorans</name>
    <dbReference type="NCBI Taxonomy" id="191292"/>
    <lineage>
        <taxon>Bacteria</taxon>
        <taxon>Bacillati</taxon>
        <taxon>Actinomycetota</taxon>
        <taxon>Actinomycetes</taxon>
        <taxon>Mycobacteriales</taxon>
        <taxon>Nocardiaceae</taxon>
        <taxon>Rhodococcus</taxon>
    </lineage>
</organism>
<comment type="caution">
    <text evidence="2">The sequence shown here is derived from an EMBL/GenBank/DDBJ whole genome shotgun (WGS) entry which is preliminary data.</text>
</comment>
<feature type="domain" description="DUF7352" evidence="1">
    <location>
        <begin position="3"/>
        <end position="32"/>
    </location>
</feature>
<keyword evidence="3" id="KW-1185">Reference proteome</keyword>
<evidence type="ECO:0000259" key="1">
    <source>
        <dbReference type="Pfam" id="PF24043"/>
    </source>
</evidence>
<proteinExistence type="predicted"/>
<protein>
    <recommendedName>
        <fullName evidence="1">DUF7352 domain-containing protein</fullName>
    </recommendedName>
</protein>